<gene>
    <name evidence="1" type="ORF">BCV69DRAFT_180723</name>
</gene>
<evidence type="ECO:0000313" key="2">
    <source>
        <dbReference type="Proteomes" id="UP000245942"/>
    </source>
</evidence>
<sequence length="944" mass="104081">MTGPRLLPPPPTRLSTNRGLHLARSLLRTGNAPPSVRSQCAATSQARPRSWINSRVPYYTQPLCRFYTTPATTPSAIASTSSAGPEDALSADEPVVDQAAWKERIQKKRSYADFTLKFAERGDGPGWPDYLRRRLLRIAEAELEEQSWGPKQALPKETQMAAACFKAAIEALLVRGELLTSAKLLEDWIRFRLVQGTSSQQQAIDTSLLVQVVHELTVGPAQDKPSKSHSPEQNLNALRGVREACSEASLAWTGHMNLQAGNAFRKAGLGIDAMDVLIAELRRFSNESQLRQELTRSSRLEDAEAASQGDPVIAQILFKGMAKYLRQARDALSMRVASLSKANQASRHLAIVEYFSLLNSLADLLREQPSSLNEVSRSSSYSFVIKCLCTAPELSRLIEQEFMQLGAPLQEQVTEAVESVHLALSGYIAEVFVPSSSSNIGTAQVSNTPSADFMKLDGSTLATLVRYAMRHLSSSEDLVQHVVSATSQMVEQGSITARSVLTTQLNEAVLARDPDLEEKTLQLMLHEDGHALSSRSASKRGKEILAPRDDVLLLLKSAHHKGDLYRVNVLIRYLSAGGRLRSALQNAVEQGLHETTGSSGRISAADLVRVILPSMPRLFDPSQILSPSSEDSLVLATSATCLALLNAAVKTGSHSLASDLYQYISWFRNQGAEGRQAVSLPEATCYLQSLEDIGVALLSQLQRQAMVEAARSHKEFSAALGHPQEEIKAEANPARSSREILDDLFDLRSQARKAYEDLVEHWSSGVRQATMPTPNGRFYNAVLGALLWPKLIEILPPSVLLEQRDEPAAREQPRGMNAYFRFNYQHHARRSRRPHPPSAAYESLERLYTDPEALQHLVVILSDVSDSGLPIPPGYQSLLVRAGYKGERLFRHVEGADQRKGRSIQAGKLAVRKDRGLIISAWSASRKKRAKKERVQQVKDESES</sequence>
<evidence type="ECO:0000313" key="1">
    <source>
        <dbReference type="EMBL" id="PWN20992.1"/>
    </source>
</evidence>
<dbReference type="Proteomes" id="UP000245942">
    <property type="component" value="Unassembled WGS sequence"/>
</dbReference>
<dbReference type="EMBL" id="KZ819326">
    <property type="protein sequence ID" value="PWN20992.1"/>
    <property type="molecule type" value="Genomic_DNA"/>
</dbReference>
<reference evidence="1 2" key="1">
    <citation type="journal article" date="2018" name="Mol. Biol. Evol.">
        <title>Broad Genomic Sampling Reveals a Smut Pathogenic Ancestry of the Fungal Clade Ustilaginomycotina.</title>
        <authorList>
            <person name="Kijpornyongpan T."/>
            <person name="Mondo S.J."/>
            <person name="Barry K."/>
            <person name="Sandor L."/>
            <person name="Lee J."/>
            <person name="Lipzen A."/>
            <person name="Pangilinan J."/>
            <person name="LaButti K."/>
            <person name="Hainaut M."/>
            <person name="Henrissat B."/>
            <person name="Grigoriev I.V."/>
            <person name="Spatafora J.W."/>
            <person name="Aime M.C."/>
        </authorList>
    </citation>
    <scope>NUCLEOTIDE SEQUENCE [LARGE SCALE GENOMIC DNA]</scope>
    <source>
        <strain evidence="1 2">MCA 4718</strain>
    </source>
</reference>
<dbReference type="AlphaFoldDB" id="A0A316U723"/>
<accession>A0A316U723</accession>
<dbReference type="GeneID" id="37011299"/>
<name>A0A316U723_9BASI</name>
<organism evidence="1 2">
    <name type="scientific">Pseudomicrostroma glucosiphilum</name>
    <dbReference type="NCBI Taxonomy" id="1684307"/>
    <lineage>
        <taxon>Eukaryota</taxon>
        <taxon>Fungi</taxon>
        <taxon>Dikarya</taxon>
        <taxon>Basidiomycota</taxon>
        <taxon>Ustilaginomycotina</taxon>
        <taxon>Exobasidiomycetes</taxon>
        <taxon>Microstromatales</taxon>
        <taxon>Microstromatales incertae sedis</taxon>
        <taxon>Pseudomicrostroma</taxon>
    </lineage>
</organism>
<keyword evidence="2" id="KW-1185">Reference proteome</keyword>
<dbReference type="RefSeq" id="XP_025348152.1">
    <property type="nucleotide sequence ID" value="XM_025489565.1"/>
</dbReference>
<protein>
    <submittedName>
        <fullName evidence="1">Uncharacterized protein</fullName>
    </submittedName>
</protein>
<proteinExistence type="predicted"/>